<dbReference type="EMBL" id="UYWY01021884">
    <property type="protein sequence ID" value="VDM45085.1"/>
    <property type="molecule type" value="Genomic_DNA"/>
</dbReference>
<keyword evidence="3" id="KW-1185">Reference proteome</keyword>
<reference evidence="4" key="1">
    <citation type="submission" date="2016-06" db="UniProtKB">
        <authorList>
            <consortium name="WormBaseParasite"/>
        </authorList>
    </citation>
    <scope>IDENTIFICATION</scope>
</reference>
<comment type="similarity">
    <text evidence="1">Belongs to the PHAF1 family.</text>
</comment>
<protein>
    <submittedName>
        <fullName evidence="4">ANF_receptor domain-containing protein</fullName>
    </submittedName>
</protein>
<evidence type="ECO:0000313" key="3">
    <source>
        <dbReference type="Proteomes" id="UP000050794"/>
    </source>
</evidence>
<dbReference type="InterPro" id="IPR039156">
    <property type="entry name" value="PHAF1/BROMI"/>
</dbReference>
<dbReference type="AlphaFoldDB" id="A0A183UZ44"/>
<proteinExistence type="inferred from homology"/>
<accession>A0A183UZ44</accession>
<dbReference type="Proteomes" id="UP000050794">
    <property type="component" value="Unassembled WGS sequence"/>
</dbReference>
<gene>
    <name evidence="2" type="ORF">TCNE_LOCUS13764</name>
</gene>
<dbReference type="PANTHER" id="PTHR13465:SF2">
    <property type="entry name" value="PHAGOSOME ASSEMBLY FACTOR 1"/>
    <property type="match status" value="1"/>
</dbReference>
<dbReference type="WBParaSite" id="TCNE_0001376401-mRNA-1">
    <property type="protein sequence ID" value="TCNE_0001376401-mRNA-1"/>
    <property type="gene ID" value="TCNE_0001376401"/>
</dbReference>
<reference evidence="2 3" key="2">
    <citation type="submission" date="2018-11" db="EMBL/GenBank/DDBJ databases">
        <authorList>
            <consortium name="Pathogen Informatics"/>
        </authorList>
    </citation>
    <scope>NUCLEOTIDE SEQUENCE [LARGE SCALE GENOMIC DNA]</scope>
</reference>
<dbReference type="InterPro" id="IPR005373">
    <property type="entry name" value="PHAF1"/>
</dbReference>
<evidence type="ECO:0000313" key="2">
    <source>
        <dbReference type="EMBL" id="VDM45085.1"/>
    </source>
</evidence>
<dbReference type="PANTHER" id="PTHR13465">
    <property type="entry name" value="UPF0183 PROTEIN"/>
    <property type="match status" value="1"/>
</dbReference>
<dbReference type="GO" id="GO:0043001">
    <property type="term" value="P:Golgi to plasma membrane protein transport"/>
    <property type="evidence" value="ECO:0007669"/>
    <property type="project" value="TreeGrafter"/>
</dbReference>
<organism evidence="3 4">
    <name type="scientific">Toxocara canis</name>
    <name type="common">Canine roundworm</name>
    <dbReference type="NCBI Taxonomy" id="6265"/>
    <lineage>
        <taxon>Eukaryota</taxon>
        <taxon>Metazoa</taxon>
        <taxon>Ecdysozoa</taxon>
        <taxon>Nematoda</taxon>
        <taxon>Chromadorea</taxon>
        <taxon>Rhabditida</taxon>
        <taxon>Spirurina</taxon>
        <taxon>Ascaridomorpha</taxon>
        <taxon>Ascaridoidea</taxon>
        <taxon>Toxocaridae</taxon>
        <taxon>Toxocara</taxon>
    </lineage>
</organism>
<name>A0A183UZ44_TOXCA</name>
<dbReference type="Pfam" id="PF03676">
    <property type="entry name" value="PHAF1"/>
    <property type="match status" value="1"/>
</dbReference>
<evidence type="ECO:0000256" key="1">
    <source>
        <dbReference type="ARBA" id="ARBA00024339"/>
    </source>
</evidence>
<dbReference type="GO" id="GO:0005802">
    <property type="term" value="C:trans-Golgi network"/>
    <property type="evidence" value="ECO:0007669"/>
    <property type="project" value="TreeGrafter"/>
</dbReference>
<sequence>MLEFEVVPEFCLRNEQVDFTLGMPINQVITMLQNASRTIHSVELAYSDKDPLSRDIIIRLVKHGIRLYFEPNSQLLRLIEVYDLSNISLRYCSTIFSKPGDEADVSKVGACFGATYPGVYDKKQRLYELNWRGLSLSFTAPKETSTLQTSYVQGTGLGSLQFTNATPPLLAKMTVFKGSLSSPQ</sequence>
<evidence type="ECO:0000313" key="4">
    <source>
        <dbReference type="WBParaSite" id="TCNE_0001376401-mRNA-1"/>
    </source>
</evidence>